<dbReference type="InParanoid" id="D0P1P4"/>
<dbReference type="KEGG" id="pif:PITG_20024"/>
<name>D0P1P4_PHYIT</name>
<evidence type="ECO:0000313" key="1">
    <source>
        <dbReference type="EMBL" id="EEY54678.1"/>
    </source>
</evidence>
<dbReference type="Proteomes" id="UP000006643">
    <property type="component" value="Unassembled WGS sequence"/>
</dbReference>
<proteinExistence type="predicted"/>
<dbReference type="VEuPathDB" id="FungiDB:PITG_20024"/>
<dbReference type="GeneID" id="9463934"/>
<dbReference type="AlphaFoldDB" id="D0P1P4"/>
<reference evidence="2" key="1">
    <citation type="journal article" date="2009" name="Nature">
        <title>Genome sequence and analysis of the Irish potato famine pathogen Phytophthora infestans.</title>
        <authorList>
            <consortium name="The Broad Institute Genome Sequencing Platform"/>
            <person name="Haas B.J."/>
            <person name="Kamoun S."/>
            <person name="Zody M.C."/>
            <person name="Jiang R.H."/>
            <person name="Handsaker R.E."/>
            <person name="Cano L.M."/>
            <person name="Grabherr M."/>
            <person name="Kodira C.D."/>
            <person name="Raffaele S."/>
            <person name="Torto-Alalibo T."/>
            <person name="Bozkurt T.O."/>
            <person name="Ah-Fong A.M."/>
            <person name="Alvarado L."/>
            <person name="Anderson V.L."/>
            <person name="Armstrong M.R."/>
            <person name="Avrova A."/>
            <person name="Baxter L."/>
            <person name="Beynon J."/>
            <person name="Boevink P.C."/>
            <person name="Bollmann S.R."/>
            <person name="Bos J.I."/>
            <person name="Bulone V."/>
            <person name="Cai G."/>
            <person name="Cakir C."/>
            <person name="Carrington J.C."/>
            <person name="Chawner M."/>
            <person name="Conti L."/>
            <person name="Costanzo S."/>
            <person name="Ewan R."/>
            <person name="Fahlgren N."/>
            <person name="Fischbach M.A."/>
            <person name="Fugelstad J."/>
            <person name="Gilroy E.M."/>
            <person name="Gnerre S."/>
            <person name="Green P.J."/>
            <person name="Grenville-Briggs L.J."/>
            <person name="Griffith J."/>
            <person name="Grunwald N.J."/>
            <person name="Horn K."/>
            <person name="Horner N.R."/>
            <person name="Hu C.H."/>
            <person name="Huitema E."/>
            <person name="Jeong D.H."/>
            <person name="Jones A.M."/>
            <person name="Jones J.D."/>
            <person name="Jones R.W."/>
            <person name="Karlsson E.K."/>
            <person name="Kunjeti S.G."/>
            <person name="Lamour K."/>
            <person name="Liu Z."/>
            <person name="Ma L."/>
            <person name="Maclean D."/>
            <person name="Chibucos M.C."/>
            <person name="McDonald H."/>
            <person name="McWalters J."/>
            <person name="Meijer H.J."/>
            <person name="Morgan W."/>
            <person name="Morris P.F."/>
            <person name="Munro C.A."/>
            <person name="O'Neill K."/>
            <person name="Ospina-Giraldo M."/>
            <person name="Pinzon A."/>
            <person name="Pritchard L."/>
            <person name="Ramsahoye B."/>
            <person name="Ren Q."/>
            <person name="Restrepo S."/>
            <person name="Roy S."/>
            <person name="Sadanandom A."/>
            <person name="Savidor A."/>
            <person name="Schornack S."/>
            <person name="Schwartz D.C."/>
            <person name="Schumann U.D."/>
            <person name="Schwessinger B."/>
            <person name="Seyer L."/>
            <person name="Sharpe T."/>
            <person name="Silvar C."/>
            <person name="Song J."/>
            <person name="Studholme D.J."/>
            <person name="Sykes S."/>
            <person name="Thines M."/>
            <person name="van de Vondervoort P.J."/>
            <person name="Phuntumart V."/>
            <person name="Wawra S."/>
            <person name="Weide R."/>
            <person name="Win J."/>
            <person name="Young C."/>
            <person name="Zhou S."/>
            <person name="Fry W."/>
            <person name="Meyers B.C."/>
            <person name="van West P."/>
            <person name="Ristaino J."/>
            <person name="Govers F."/>
            <person name="Birch P.R."/>
            <person name="Whisson S.C."/>
            <person name="Judelson H.S."/>
            <person name="Nusbaum C."/>
        </authorList>
    </citation>
    <scope>NUCLEOTIDE SEQUENCE [LARGE SCALE GENOMIC DNA]</scope>
    <source>
        <strain evidence="2">T30-4</strain>
    </source>
</reference>
<dbReference type="EMBL" id="DS028254">
    <property type="protein sequence ID" value="EEY54678.1"/>
    <property type="molecule type" value="Genomic_DNA"/>
</dbReference>
<keyword evidence="2" id="KW-1185">Reference proteome</keyword>
<dbReference type="HOGENOM" id="CLU_2799481_0_0_1"/>
<gene>
    <name evidence="1" type="ORF">PITG_20024</name>
</gene>
<accession>D0P1P4</accession>
<sequence>MLPHYEGKLARVKGTSIAEFLKGKGFTLGPTSISRVKQGIEANNEAPGSQLVPTLSVERKKLAIFGGQ</sequence>
<organism evidence="1 2">
    <name type="scientific">Phytophthora infestans (strain T30-4)</name>
    <name type="common">Potato late blight agent</name>
    <dbReference type="NCBI Taxonomy" id="403677"/>
    <lineage>
        <taxon>Eukaryota</taxon>
        <taxon>Sar</taxon>
        <taxon>Stramenopiles</taxon>
        <taxon>Oomycota</taxon>
        <taxon>Peronosporomycetes</taxon>
        <taxon>Peronosporales</taxon>
        <taxon>Peronosporaceae</taxon>
        <taxon>Phytophthora</taxon>
    </lineage>
</organism>
<protein>
    <submittedName>
        <fullName evidence="1">Uncharacterized protein</fullName>
    </submittedName>
</protein>
<evidence type="ECO:0000313" key="2">
    <source>
        <dbReference type="Proteomes" id="UP000006643"/>
    </source>
</evidence>
<dbReference type="RefSeq" id="XP_002895772.1">
    <property type="nucleotide sequence ID" value="XM_002895726.1"/>
</dbReference>